<keyword evidence="7 14" id="KW-1133">Transmembrane helix</keyword>
<dbReference type="PANTHER" id="PTHR10915">
    <property type="entry name" value="SYNDECAN"/>
    <property type="match status" value="1"/>
</dbReference>
<dbReference type="GeneTree" id="ENSGT00940000160663"/>
<dbReference type="HOGENOM" id="CLU_046599_3_0_1"/>
<dbReference type="Proteomes" id="UP000007303">
    <property type="component" value="Unassembled WGS sequence"/>
</dbReference>
<proteinExistence type="inferred from homology"/>
<evidence type="ECO:0000256" key="12">
    <source>
        <dbReference type="RuleBase" id="RU000649"/>
    </source>
</evidence>
<evidence type="ECO:0000256" key="11">
    <source>
        <dbReference type="ARBA" id="ARBA00045953"/>
    </source>
</evidence>
<dbReference type="SMART" id="SM00294">
    <property type="entry name" value="4.1m"/>
    <property type="match status" value="1"/>
</dbReference>
<dbReference type="GO" id="GO:0016020">
    <property type="term" value="C:membrane"/>
    <property type="evidence" value="ECO:0007669"/>
    <property type="project" value="UniProtKB-SubCell"/>
</dbReference>
<keyword evidence="10 12" id="KW-0357">Heparan sulfate</keyword>
<dbReference type="InterPro" id="IPR003585">
    <property type="entry name" value="Neurexin-like"/>
</dbReference>
<dbReference type="InterPro" id="IPR030479">
    <property type="entry name" value="Syndecan_CS"/>
</dbReference>
<evidence type="ECO:0000256" key="14">
    <source>
        <dbReference type="SAM" id="Phobius"/>
    </source>
</evidence>
<evidence type="ECO:0000256" key="1">
    <source>
        <dbReference type="ARBA" id="ARBA00004479"/>
    </source>
</evidence>
<keyword evidence="9 12" id="KW-0325">Glycoprotein</keyword>
<reference evidence="17" key="3">
    <citation type="submission" date="2025-05" db="UniProtKB">
        <authorList>
            <consortium name="Ensembl"/>
        </authorList>
    </citation>
    <scope>IDENTIFICATION</scope>
</reference>
<reference evidence="16 18" key="1">
    <citation type="journal article" date="2004" name="Nature">
        <title>Genome duplication in the teleost fish Tetraodon nigroviridis reveals the early vertebrate proto-karyotype.</title>
        <authorList>
            <person name="Jaillon O."/>
            <person name="Aury J.-M."/>
            <person name="Brunet F."/>
            <person name="Petit J.-L."/>
            <person name="Stange-Thomann N."/>
            <person name="Mauceli E."/>
            <person name="Bouneau L."/>
            <person name="Fischer C."/>
            <person name="Ozouf-Costaz C."/>
            <person name="Bernot A."/>
            <person name="Nicaud S."/>
            <person name="Jaffe D."/>
            <person name="Fisher S."/>
            <person name="Lutfalla G."/>
            <person name="Dossat C."/>
            <person name="Segurens B."/>
            <person name="Dasilva C."/>
            <person name="Salanoubat M."/>
            <person name="Levy M."/>
            <person name="Boudet N."/>
            <person name="Castellano S."/>
            <person name="Anthouard V."/>
            <person name="Jubin C."/>
            <person name="Castelli V."/>
            <person name="Katinka M."/>
            <person name="Vacherie B."/>
            <person name="Biemont C."/>
            <person name="Skalli Z."/>
            <person name="Cattolico L."/>
            <person name="Poulain J."/>
            <person name="De Berardinis V."/>
            <person name="Cruaud C."/>
            <person name="Duprat S."/>
            <person name="Brottier P."/>
            <person name="Coutanceau J.-P."/>
            <person name="Gouzy J."/>
            <person name="Parra G."/>
            <person name="Lardier G."/>
            <person name="Chapple C."/>
            <person name="McKernan K.J."/>
            <person name="McEwan P."/>
            <person name="Bosak S."/>
            <person name="Kellis M."/>
            <person name="Volff J.-N."/>
            <person name="Guigo R."/>
            <person name="Zody M.C."/>
            <person name="Mesirov J."/>
            <person name="Lindblad-Toh K."/>
            <person name="Birren B."/>
            <person name="Nusbaum C."/>
            <person name="Kahn D."/>
            <person name="Robinson-Rechavi M."/>
            <person name="Laudet V."/>
            <person name="Schachter V."/>
            <person name="Quetier F."/>
            <person name="Saurin W."/>
            <person name="Scarpelli C."/>
            <person name="Wincker P."/>
            <person name="Lander E.S."/>
            <person name="Weissenbach J."/>
            <person name="Roest Crollius H."/>
        </authorList>
    </citation>
    <scope>NUCLEOTIDE SEQUENCE [LARGE SCALE GENOMIC DNA]</scope>
</reference>
<dbReference type="Ensembl" id="ENSTNIT00000008837.1">
    <property type="protein sequence ID" value="ENSTNIP00000008668.1"/>
    <property type="gene ID" value="ENSTNIG00000005934.1"/>
</dbReference>
<keyword evidence="5" id="KW-0732">Signal</keyword>
<evidence type="ECO:0000313" key="16">
    <source>
        <dbReference type="EMBL" id="CAF94723.1"/>
    </source>
</evidence>
<reference evidence="16" key="2">
    <citation type="submission" date="2004-02" db="EMBL/GenBank/DDBJ databases">
        <authorList>
            <consortium name="Genoscope"/>
            <consortium name="Whitehead Institute Centre for Genome Research"/>
        </authorList>
    </citation>
    <scope>NUCLEOTIDE SEQUENCE</scope>
</reference>
<name>Q4SXA9_TETNG</name>
<evidence type="ECO:0000256" key="7">
    <source>
        <dbReference type="ARBA" id="ARBA00022989"/>
    </source>
</evidence>
<evidence type="ECO:0000256" key="5">
    <source>
        <dbReference type="ARBA" id="ARBA00022729"/>
    </source>
</evidence>
<dbReference type="Pfam" id="PF01034">
    <property type="entry name" value="Syndecan"/>
    <property type="match status" value="1"/>
</dbReference>
<dbReference type="OMA" id="FLIYRMK"/>
<protein>
    <recommendedName>
        <fullName evidence="12">Syndecan</fullName>
    </recommendedName>
</protein>
<dbReference type="EMBL" id="CAAE01012627">
    <property type="protein sequence ID" value="CAF94723.1"/>
    <property type="molecule type" value="Genomic_DNA"/>
</dbReference>
<dbReference type="AlphaFoldDB" id="Q4SXA9"/>
<dbReference type="PROSITE" id="PS00964">
    <property type="entry name" value="SYNDECAN"/>
    <property type="match status" value="1"/>
</dbReference>
<comment type="subcellular location">
    <subcellularLocation>
        <location evidence="1 12">Membrane</location>
        <topology evidence="1 12">Single-pass type I membrane protein</topology>
    </subcellularLocation>
</comment>
<dbReference type="GO" id="GO:0009986">
    <property type="term" value="C:cell surface"/>
    <property type="evidence" value="ECO:0007669"/>
    <property type="project" value="TreeGrafter"/>
</dbReference>
<evidence type="ECO:0000256" key="2">
    <source>
        <dbReference type="ARBA" id="ARBA00005343"/>
    </source>
</evidence>
<dbReference type="GO" id="GO:0016477">
    <property type="term" value="P:cell migration"/>
    <property type="evidence" value="ECO:0007669"/>
    <property type="project" value="TreeGrafter"/>
</dbReference>
<dbReference type="InterPro" id="IPR001050">
    <property type="entry name" value="Syndecan"/>
</dbReference>
<evidence type="ECO:0000313" key="18">
    <source>
        <dbReference type="Proteomes" id="UP000007303"/>
    </source>
</evidence>
<dbReference type="PANTHER" id="PTHR10915:SF3">
    <property type="entry name" value="SYNDECAN-4"/>
    <property type="match status" value="1"/>
</dbReference>
<evidence type="ECO:0000256" key="10">
    <source>
        <dbReference type="ARBA" id="ARBA00023207"/>
    </source>
</evidence>
<evidence type="ECO:0000259" key="15">
    <source>
        <dbReference type="SMART" id="SM00294"/>
    </source>
</evidence>
<dbReference type="KEGG" id="tng:GSTEN00011022G001"/>
<evidence type="ECO:0000256" key="13">
    <source>
        <dbReference type="SAM" id="MobiDB-lite"/>
    </source>
</evidence>
<organism evidence="16">
    <name type="scientific">Tetraodon nigroviridis</name>
    <name type="common">Spotted green pufferfish</name>
    <name type="synonym">Chelonodon nigroviridis</name>
    <dbReference type="NCBI Taxonomy" id="99883"/>
    <lineage>
        <taxon>Eukaryota</taxon>
        <taxon>Metazoa</taxon>
        <taxon>Chordata</taxon>
        <taxon>Craniata</taxon>
        <taxon>Vertebrata</taxon>
        <taxon>Euteleostomi</taxon>
        <taxon>Actinopterygii</taxon>
        <taxon>Neopterygii</taxon>
        <taxon>Teleostei</taxon>
        <taxon>Neoteleostei</taxon>
        <taxon>Acanthomorphata</taxon>
        <taxon>Eupercaria</taxon>
        <taxon>Tetraodontiformes</taxon>
        <taxon>Tetradontoidea</taxon>
        <taxon>Tetraodontidae</taxon>
        <taxon>Tetraodon</taxon>
    </lineage>
</organism>
<comment type="similarity">
    <text evidence="2 12">Belongs to the syndecan proteoglycan family.</text>
</comment>
<comment type="function">
    <text evidence="11">Cell surface proteoglycan which regulates exosome biogenesis in concert with SDCBP and PDCD6IP.</text>
</comment>
<keyword evidence="8 14" id="KW-0472">Membrane</keyword>
<keyword evidence="18" id="KW-1185">Reference proteome</keyword>
<feature type="compositionally biased region" description="Acidic residues" evidence="13">
    <location>
        <begin position="74"/>
        <end position="91"/>
    </location>
</feature>
<feature type="region of interest" description="Disordered" evidence="13">
    <location>
        <begin position="66"/>
        <end position="136"/>
    </location>
</feature>
<keyword evidence="6 12" id="KW-0654">Proteoglycan</keyword>
<gene>
    <name evidence="16" type="ORF">GSTENG00011022001</name>
</gene>
<feature type="domain" description="Neurexin/syndecan/glycophorin C" evidence="15">
    <location>
        <begin position="197"/>
        <end position="215"/>
    </location>
</feature>
<evidence type="ECO:0000313" key="17">
    <source>
        <dbReference type="Ensembl" id="ENSTNIP00000008668.1"/>
    </source>
</evidence>
<dbReference type="OrthoDB" id="10044468at2759"/>
<evidence type="ECO:0000256" key="3">
    <source>
        <dbReference type="ARBA" id="ARBA00010241"/>
    </source>
</evidence>
<dbReference type="STRING" id="99883.ENSTNIP00000008668"/>
<evidence type="ECO:0000256" key="8">
    <source>
        <dbReference type="ARBA" id="ARBA00023136"/>
    </source>
</evidence>
<dbReference type="InterPro" id="IPR027789">
    <property type="entry name" value="Syndecan/Neurexin_dom"/>
</dbReference>
<evidence type="ECO:0000256" key="9">
    <source>
        <dbReference type="ARBA" id="ARBA00023180"/>
    </source>
</evidence>
<evidence type="ECO:0000256" key="4">
    <source>
        <dbReference type="ARBA" id="ARBA00022692"/>
    </source>
</evidence>
<feature type="transmembrane region" description="Helical" evidence="14">
    <location>
        <begin position="174"/>
        <end position="198"/>
    </location>
</feature>
<keyword evidence="4 12" id="KW-0812">Transmembrane</keyword>
<comment type="similarity">
    <text evidence="3">Belongs to the neurexin family.</text>
</comment>
<feature type="non-terminal residue" evidence="16">
    <location>
        <position position="1"/>
    </location>
</feature>
<sequence>ACWCCRGDLRRVKHERGCRTLTVANRGGGSDAEVGVRSGVRETETWVPMKSTQTAAMLAHRDLEGSASDFGFTGDEDDSPYDDDGGEEPGDDFSGSGDGATSVPGRGGLGAPEKPEVTDNEIPEVAARPSADPTDAVRNNEILLPERGRGHDEQLANVLMSHAAERSVFNKTEVLAALIGGGAVGLMLAVLLILLLIYRMKKKDEGSYDLGRKPIYTKAPTAEIYA</sequence>
<evidence type="ECO:0000256" key="6">
    <source>
        <dbReference type="ARBA" id="ARBA00022974"/>
    </source>
</evidence>
<accession>Q4SXA9</accession>